<evidence type="ECO:0008006" key="7">
    <source>
        <dbReference type="Google" id="ProtNLM"/>
    </source>
</evidence>
<reference evidence="5" key="1">
    <citation type="submission" date="2022-09" db="EMBL/GenBank/DDBJ databases">
        <title>Fusarium specimens isolated from Avocado Roots.</title>
        <authorList>
            <person name="Stajich J."/>
            <person name="Roper C."/>
            <person name="Heimlech-Rivalta G."/>
        </authorList>
    </citation>
    <scope>NUCLEOTIDE SEQUENCE</scope>
    <source>
        <strain evidence="5">CF00136</strain>
    </source>
</reference>
<keyword evidence="4" id="KW-0472">Membrane</keyword>
<dbReference type="CDD" id="cd05233">
    <property type="entry name" value="SDR_c"/>
    <property type="match status" value="1"/>
</dbReference>
<sequence>MSPTDVFSAGSTALITGAGSGIGLAIAKTCRSKGMRTLLVDNNDEALDALKKQHFPDDSDVVTSKVDVSVTSDWQALKELALSKFGSIELLVLNAGRGLKGTWGDNDYFRDIKTLETNLFGVIHGINTFLPVVQDAAKSKLTSIVVTGSKQGITNPPGNAAYNASKAAVKTLAEHLSWDLKDTSTSVHLLVPGWTWTKLAGAGSSNEKAAGAWTPEQVAEYLYEKMGKNEFYIICPDNDVSEETDKKRMTWTMGDVVQRRPPLTRWREEWKNEAEETMAQMKI</sequence>
<dbReference type="OrthoDB" id="5307821at2759"/>
<dbReference type="InterPro" id="IPR036291">
    <property type="entry name" value="NAD(P)-bd_dom_sf"/>
</dbReference>
<dbReference type="PANTHER" id="PTHR43008">
    <property type="entry name" value="BENZIL REDUCTASE"/>
    <property type="match status" value="1"/>
</dbReference>
<gene>
    <name evidence="5" type="ORF">NW762_014376</name>
</gene>
<evidence type="ECO:0000256" key="2">
    <source>
        <dbReference type="ARBA" id="ARBA00022857"/>
    </source>
</evidence>
<dbReference type="GO" id="GO:0016616">
    <property type="term" value="F:oxidoreductase activity, acting on the CH-OH group of donors, NAD or NADP as acceptor"/>
    <property type="evidence" value="ECO:0007669"/>
    <property type="project" value="UniProtKB-ARBA"/>
</dbReference>
<dbReference type="GO" id="GO:0050664">
    <property type="term" value="F:oxidoreductase activity, acting on NAD(P)H, oxygen as acceptor"/>
    <property type="evidence" value="ECO:0007669"/>
    <property type="project" value="TreeGrafter"/>
</dbReference>
<keyword evidence="6" id="KW-1185">Reference proteome</keyword>
<keyword evidence="4" id="KW-1133">Transmembrane helix</keyword>
<keyword evidence="4" id="KW-0812">Transmembrane</keyword>
<keyword evidence="2" id="KW-0521">NADP</keyword>
<feature type="transmembrane region" description="Helical" evidence="4">
    <location>
        <begin position="6"/>
        <end position="27"/>
    </location>
</feature>
<organism evidence="5 6">
    <name type="scientific">Fusarium torreyae</name>
    <dbReference type="NCBI Taxonomy" id="1237075"/>
    <lineage>
        <taxon>Eukaryota</taxon>
        <taxon>Fungi</taxon>
        <taxon>Dikarya</taxon>
        <taxon>Ascomycota</taxon>
        <taxon>Pezizomycotina</taxon>
        <taxon>Sordariomycetes</taxon>
        <taxon>Hypocreomycetidae</taxon>
        <taxon>Hypocreales</taxon>
        <taxon>Nectriaceae</taxon>
        <taxon>Fusarium</taxon>
    </lineage>
</organism>
<evidence type="ECO:0000313" key="5">
    <source>
        <dbReference type="EMBL" id="KAJ4244798.1"/>
    </source>
</evidence>
<dbReference type="InterPro" id="IPR020904">
    <property type="entry name" value="Sc_DH/Rdtase_CS"/>
</dbReference>
<dbReference type="EMBL" id="JAOQAZ010000049">
    <property type="protein sequence ID" value="KAJ4244798.1"/>
    <property type="molecule type" value="Genomic_DNA"/>
</dbReference>
<evidence type="ECO:0000256" key="3">
    <source>
        <dbReference type="ARBA" id="ARBA00023002"/>
    </source>
</evidence>
<accession>A0A9W8V9J2</accession>
<dbReference type="Gene3D" id="3.40.50.720">
    <property type="entry name" value="NAD(P)-binding Rossmann-like Domain"/>
    <property type="match status" value="1"/>
</dbReference>
<protein>
    <recommendedName>
        <fullName evidence="7">20beta-hydroxysteroid dehydrogenase</fullName>
    </recommendedName>
</protein>
<dbReference type="PROSITE" id="PS00061">
    <property type="entry name" value="ADH_SHORT"/>
    <property type="match status" value="1"/>
</dbReference>
<dbReference type="PRINTS" id="PR00081">
    <property type="entry name" value="GDHRDH"/>
</dbReference>
<proteinExistence type="inferred from homology"/>
<name>A0A9W8V9J2_9HYPO</name>
<comment type="similarity">
    <text evidence="1">Belongs to the short-chain dehydrogenases/reductases (SDR) family.</text>
</comment>
<dbReference type="AlphaFoldDB" id="A0A9W8V9J2"/>
<comment type="caution">
    <text evidence="5">The sequence shown here is derived from an EMBL/GenBank/DDBJ whole genome shotgun (WGS) entry which is preliminary data.</text>
</comment>
<dbReference type="SUPFAM" id="SSF51735">
    <property type="entry name" value="NAD(P)-binding Rossmann-fold domains"/>
    <property type="match status" value="1"/>
</dbReference>
<dbReference type="PANTHER" id="PTHR43008:SF7">
    <property type="entry name" value="SHORT CHAIN DEHYDROGENASE_REDUCTASE (AFU_ORTHOLOGUE AFUA_2G00830)"/>
    <property type="match status" value="1"/>
</dbReference>
<dbReference type="Pfam" id="PF00106">
    <property type="entry name" value="adh_short"/>
    <property type="match status" value="1"/>
</dbReference>
<evidence type="ECO:0000313" key="6">
    <source>
        <dbReference type="Proteomes" id="UP001152049"/>
    </source>
</evidence>
<dbReference type="Proteomes" id="UP001152049">
    <property type="component" value="Unassembled WGS sequence"/>
</dbReference>
<evidence type="ECO:0000256" key="4">
    <source>
        <dbReference type="SAM" id="Phobius"/>
    </source>
</evidence>
<evidence type="ECO:0000256" key="1">
    <source>
        <dbReference type="ARBA" id="ARBA00006484"/>
    </source>
</evidence>
<dbReference type="InterPro" id="IPR002347">
    <property type="entry name" value="SDR_fam"/>
</dbReference>
<keyword evidence="3" id="KW-0560">Oxidoreductase</keyword>